<evidence type="ECO:0000256" key="5">
    <source>
        <dbReference type="SAM" id="SignalP"/>
    </source>
</evidence>
<gene>
    <name evidence="7" type="ordered locus">Xcel_0427</name>
</gene>
<dbReference type="SMART" id="SM00060">
    <property type="entry name" value="FN3"/>
    <property type="match status" value="4"/>
</dbReference>
<dbReference type="Pfam" id="PF17963">
    <property type="entry name" value="Big_9"/>
    <property type="match status" value="7"/>
</dbReference>
<dbReference type="InterPro" id="IPR013783">
    <property type="entry name" value="Ig-like_fold"/>
</dbReference>
<dbReference type="SUPFAM" id="SSF51004">
    <property type="entry name" value="C-terminal (heme d1) domain of cytochrome cd1-nitrite reductase"/>
    <property type="match status" value="1"/>
</dbReference>
<keyword evidence="8" id="KW-1185">Reference proteome</keyword>
<dbReference type="PANTHER" id="PTHR13817:SF166">
    <property type="entry name" value="NEURONAL IGCAM-RELATED"/>
    <property type="match status" value="1"/>
</dbReference>
<evidence type="ECO:0000256" key="2">
    <source>
        <dbReference type="ARBA" id="ARBA00023295"/>
    </source>
</evidence>
<evidence type="ECO:0000256" key="1">
    <source>
        <dbReference type="ARBA" id="ARBA00022737"/>
    </source>
</evidence>
<feature type="domain" description="Fibronectin type-III" evidence="6">
    <location>
        <begin position="1485"/>
        <end position="1571"/>
    </location>
</feature>
<evidence type="ECO:0000313" key="8">
    <source>
        <dbReference type="Proteomes" id="UP000002255"/>
    </source>
</evidence>
<dbReference type="OrthoDB" id="5241356at2"/>
<feature type="chain" id="PRO_5038588182" evidence="5">
    <location>
        <begin position="36"/>
        <end position="2039"/>
    </location>
</feature>
<dbReference type="HOGENOM" id="CLU_001730_0_0_11"/>
<evidence type="ECO:0000256" key="3">
    <source>
        <dbReference type="ARBA" id="ARBA00023326"/>
    </source>
</evidence>
<keyword evidence="2" id="KW-0326">Glycosidase</keyword>
<dbReference type="Pfam" id="PF00041">
    <property type="entry name" value="fn3"/>
    <property type="match status" value="3"/>
</dbReference>
<dbReference type="EMBL" id="CP001821">
    <property type="protein sequence ID" value="ACZ29466.1"/>
    <property type="molecule type" value="Genomic_DNA"/>
</dbReference>
<dbReference type="CDD" id="cd00063">
    <property type="entry name" value="FN3"/>
    <property type="match status" value="4"/>
</dbReference>
<reference evidence="8" key="1">
    <citation type="submission" date="2009-11" db="EMBL/GenBank/DDBJ databases">
        <title>The complete chromosome of Xylanimonas cellulosilytica DSM 15894.</title>
        <authorList>
            <consortium name="US DOE Joint Genome Institute (JGI-PGF)"/>
            <person name="Lucas S."/>
            <person name="Copeland A."/>
            <person name="Lapidus A."/>
            <person name="Glavina del Rio T."/>
            <person name="Dalin E."/>
            <person name="Tice H."/>
            <person name="Bruce D."/>
            <person name="Goodwin L."/>
            <person name="Pitluck S."/>
            <person name="Kyrpides N."/>
            <person name="Mavromatis K."/>
            <person name="Ivanova N."/>
            <person name="Mikhailova N."/>
            <person name="Foster B."/>
            <person name="Clum A."/>
            <person name="Brettin T."/>
            <person name="Detter J.C."/>
            <person name="Han C."/>
            <person name="Larimer F."/>
            <person name="Land M."/>
            <person name="Hauser L."/>
            <person name="Markowitz V."/>
            <person name="Cheng J.F."/>
            <person name="Hugenholtz P."/>
            <person name="Woyke T."/>
            <person name="Wu D."/>
            <person name="Gehrich-Schroeter G."/>
            <person name="Schneider S."/>
            <person name="Pukall S.R."/>
            <person name="Klenk H.P."/>
            <person name="Eisen J.A."/>
        </authorList>
    </citation>
    <scope>NUCLEOTIDE SEQUENCE [LARGE SCALE GENOMIC DNA]</scope>
    <source>
        <strain evidence="8">DSM 15894 / CECT 5975 / LMG 20990 / XIL07</strain>
    </source>
</reference>
<reference evidence="7 8" key="2">
    <citation type="journal article" date="2010" name="Stand. Genomic Sci.">
        <title>Complete genome sequence of Xylanimonas cellulosilytica type strain (XIL07).</title>
        <authorList>
            <person name="Foster B."/>
            <person name="Pukall R."/>
            <person name="Abt B."/>
            <person name="Nolan M."/>
            <person name="Glavina Del Rio T."/>
            <person name="Chen F."/>
            <person name="Lucas S."/>
            <person name="Tice H."/>
            <person name="Pitluck S."/>
            <person name="Cheng J.-F."/>
            <person name="Chertkov O."/>
            <person name="Brettin T."/>
            <person name="Han C."/>
            <person name="Detter J.C."/>
            <person name="Bruce D."/>
            <person name="Goodwin L."/>
            <person name="Ivanova N."/>
            <person name="Mavromatis K."/>
            <person name="Pati A."/>
            <person name="Mikhailova N."/>
            <person name="Chen A."/>
            <person name="Palaniappan K."/>
            <person name="Land M."/>
            <person name="Hauser L."/>
            <person name="Chang Y.-J."/>
            <person name="Jeffries C.D."/>
            <person name="Chain P."/>
            <person name="Rohde M."/>
            <person name="Goeker M."/>
            <person name="Bristow J."/>
            <person name="Eisen J.A."/>
            <person name="Markowitz V."/>
            <person name="Hugenholtz P."/>
            <person name="Kyrpides N.C."/>
            <person name="Klenk H.-P."/>
            <person name="Lapidus A."/>
        </authorList>
    </citation>
    <scope>NUCLEOTIDE SEQUENCE [LARGE SCALE GENOMIC DNA]</scope>
    <source>
        <strain evidence="8">DSM 15894 / CECT 5975 / LMG 20990 / XIL07</strain>
    </source>
</reference>
<accession>D1BVW3</accession>
<dbReference type="STRING" id="446471.Xcel_0427"/>
<feature type="signal peptide" evidence="5">
    <location>
        <begin position="1"/>
        <end position="35"/>
    </location>
</feature>
<dbReference type="InterPro" id="IPR036116">
    <property type="entry name" value="FN3_sf"/>
</dbReference>
<dbReference type="eggNOG" id="COG3266">
    <property type="taxonomic scope" value="Bacteria"/>
</dbReference>
<dbReference type="PANTHER" id="PTHR13817">
    <property type="entry name" value="TITIN"/>
    <property type="match status" value="1"/>
</dbReference>
<feature type="domain" description="Fibronectin type-III" evidence="6">
    <location>
        <begin position="1670"/>
        <end position="1761"/>
    </location>
</feature>
<keyword evidence="5" id="KW-0732">Signal</keyword>
<dbReference type="PROSITE" id="PS50853">
    <property type="entry name" value="FN3"/>
    <property type="match status" value="4"/>
</dbReference>
<feature type="region of interest" description="Disordered" evidence="4">
    <location>
        <begin position="1912"/>
        <end position="1941"/>
    </location>
</feature>
<feature type="region of interest" description="Disordered" evidence="4">
    <location>
        <begin position="364"/>
        <end position="406"/>
    </location>
</feature>
<feature type="domain" description="Fibronectin type-III" evidence="6">
    <location>
        <begin position="1574"/>
        <end position="1666"/>
    </location>
</feature>
<dbReference type="Gene3D" id="2.60.40.2810">
    <property type="match status" value="1"/>
</dbReference>
<keyword evidence="3" id="KW-0624">Polysaccharide degradation</keyword>
<name>D1BVW3_XYLCX</name>
<dbReference type="GO" id="GO:0016798">
    <property type="term" value="F:hydrolase activity, acting on glycosyl bonds"/>
    <property type="evidence" value="ECO:0007669"/>
    <property type="project" value="UniProtKB-KW"/>
</dbReference>
<evidence type="ECO:0000256" key="4">
    <source>
        <dbReference type="SAM" id="MobiDB-lite"/>
    </source>
</evidence>
<dbReference type="InterPro" id="IPR050964">
    <property type="entry name" value="Striated_Muscle_Regulatory"/>
</dbReference>
<dbReference type="KEGG" id="xce:Xcel_0427"/>
<feature type="domain" description="Fibronectin type-III" evidence="6">
    <location>
        <begin position="1762"/>
        <end position="1853"/>
    </location>
</feature>
<dbReference type="InterPro" id="IPR003961">
    <property type="entry name" value="FN3_dom"/>
</dbReference>
<keyword evidence="3" id="KW-0119">Carbohydrate metabolism</keyword>
<sequence>MSGRTVGLLSRLRANHRKAVSTGTVFALAAGLVTAAVLTDGEASADLQLNDAGVWVTNQSSGLVGRFNTSAGTLDGTLLAGSAAFDVDQQARYVLVADDGSSTASAVDVARLEFSSTTKVPAGARLAMGGGVVAVVDDESGSLWVTTLDGLPGLDPAKTDPTAELDGAAEVVVSETGVVHAVVPDRDVLWTVKPGADPETKTLDLMQRGDDVVLTTVGDDAVVLDRTRGRLRLPGGDTVEVVNAQGAQLQQPGPEADTVVYATSSALVEQPLRGGDATLRQASGMPAAPVRVAGCLYGAWSGTGQILRDCEGTDRDVDDALEDLDQTAVLRYRVNRDAVVLNDLAAGTVWIAMDQFERVDDWETTQPDEGEQDGTSPDKTTPEMVDSTVVDREKQTPPTAQDDEFGVRPGRATVLDVLSNDMDRDGDVITATRTGDQPAPITIEEVLDGAALQAVVPEDATGTVQFPYTVSDGRGGTDDAQVSLRVVPWGENADPFQLGEPVLRVQKGGRGAIRVLPYFRDPDGDDIYLATASVSVDGDEARAYPDGLVEFRDGGSATGRKNVTVTVGDGHGGVVEGTLWVDVINSQEPPVAVGDHVAVLAGQPVTVEPLANDSDPNGDSIRLVSVSEAAPAQITPNYDAGTFSFLARDPGSYDVLYQVSDGPSTTTGVVRVDVRAPDAASGAPVVVSDTVMLSAGGTALVDVLANDTDPAGGVLVVQSFEVPDDAGLSVTVLAHQVLRISESRRLAESVVIRYTVSNGTQVATGEVRVLPVPAPDRLQPPNAEPDEVTVRVGDYVTIDALANDTHPDGLELTIADDLEQGVDPEQGEIFVSEGMLRFRAEAQEGTAYAIYKVRDPNGQEDSAQVTIHIRGGDDNQAPTPPDVAARVITGGVVRVRIPLDGIDPDGDSVQLVNIVAPPALGIAEIVDGRFIDFQATRGAIGQDTLTYSVVDARGAKAQGVVRIGIAPPATTNHAPIAEDDVVWARPGRTVSAAPLGNDSDPDGDQYGLVGGGIEAADPLDPKVEGERIVVRTPEEEGAYGFYYTIEDTWGARAMGAVTLEVSLDAPLQAPIARDDIVLDSAITFDQTSVTVPLLDNDEDPDGAASELEVAVDADTATVTTTSDDETVVEVRLTAQRQVITYTVTDQDGLQGKAFLLVPAGKTPELADELREEDEELTEDQAELTGPAPMLKANFSPLEVKSGEPLTVDVADAVVVAEGGAARIADPATAKAVAGSVVVQDERRLVYTSAEDYVGPAAVSVLVTDGLGSSPQDADHTLVIQVPITVLPPDNLPPEPGQPSGQVAAGEESTVDLGRFATDPNDDALTFALGTLPDGLSATLTGSVVTLEAAPDLVKGVGLTVPFTVSDGANPSVDGELAVTVVASIRPLAKANPDSVEGAHQGVPVSVPVLANDMDPFDPKGLELISAVVQTGQGSTELDGDEVIITPAPTFVGTLVASYRIQDATKDPDRLVEGTVTVTVLGVPEAPAAASIEEVRSKTVVLSWTPPQNNGAPITGYTVTSSQGDVFDCATTTCTLDGLTNNVTYTFTVVATNEVGPSDPSPASAPARPDEKPDPPAAPKLAFGDGSLTVTWTNATYTDRSPISEVNLQISPAPPSGALQKKGLTGETTVWEGLENGVAYKVQVQAVNAAPDPSEWGEWSTEMVPAGKPDAPGAPTASRTASGAVNVKWNAPASNGDAISNYYVDVYRDGSLVQENVDLKTATSHDFTGLTTTASYTFAVSAKNKAGEGATSSRSNAAIPYGAPKAPTNVKATDNKGVPTVTWSAADGNGSPVIDYTVTASGGKTMTTTGTSVNFTGLTAGTTYTFTVTARNLGGTSSASAASGGVKAYGLPSAPSVTWTKTTATDGYFTVNAPSSWNGDTGTVSWSLSGSETKSGTGTGRIDITGGHSKSYKVTTSATNGAGTTTGGTATGTTDAPPPPPNPQVRVTNSGRPGTYNNDCVSACQTFLLQANADFPSGKHTFVCYNSSGGDHAFGTAMETTLNANGTVELNCYLGYTGGADVWVSVDGHLNYSVRTTWFR</sequence>
<organism evidence="7 8">
    <name type="scientific">Xylanimonas cellulosilytica (strain DSM 15894 / JCM 12276 / CECT 5975 / KCTC 9989 / LMG 20990 / NBRC 107835 / XIL07)</name>
    <dbReference type="NCBI Taxonomy" id="446471"/>
    <lineage>
        <taxon>Bacteria</taxon>
        <taxon>Bacillati</taxon>
        <taxon>Actinomycetota</taxon>
        <taxon>Actinomycetes</taxon>
        <taxon>Micrococcales</taxon>
        <taxon>Promicromonosporaceae</taxon>
        <taxon>Xylanimonas</taxon>
    </lineage>
</organism>
<dbReference type="SUPFAM" id="SSF49265">
    <property type="entry name" value="Fibronectin type III"/>
    <property type="match status" value="2"/>
</dbReference>
<evidence type="ECO:0000313" key="7">
    <source>
        <dbReference type="EMBL" id="ACZ29466.1"/>
    </source>
</evidence>
<dbReference type="Gene3D" id="2.60.40.10">
    <property type="entry name" value="Immunoglobulins"/>
    <property type="match status" value="4"/>
</dbReference>
<dbReference type="GO" id="GO:0000272">
    <property type="term" value="P:polysaccharide catabolic process"/>
    <property type="evidence" value="ECO:0007669"/>
    <property type="project" value="UniProtKB-KW"/>
</dbReference>
<keyword evidence="1" id="KW-0677">Repeat</keyword>
<dbReference type="Proteomes" id="UP000002255">
    <property type="component" value="Chromosome"/>
</dbReference>
<protein>
    <submittedName>
        <fullName evidence="7">Fibronectin type III domain protein</fullName>
    </submittedName>
</protein>
<dbReference type="eggNOG" id="COG3391">
    <property type="taxonomic scope" value="Bacteria"/>
</dbReference>
<feature type="compositionally biased region" description="Low complexity" evidence="4">
    <location>
        <begin position="1556"/>
        <end position="1566"/>
    </location>
</feature>
<proteinExistence type="predicted"/>
<keyword evidence="2" id="KW-0378">Hydrolase</keyword>
<dbReference type="PRINTS" id="PR00014">
    <property type="entry name" value="FNTYPEIII"/>
</dbReference>
<feature type="region of interest" description="Disordered" evidence="4">
    <location>
        <begin position="1887"/>
        <end position="1906"/>
    </location>
</feature>
<dbReference type="InterPro" id="IPR011048">
    <property type="entry name" value="Haem_d1_sf"/>
</dbReference>
<feature type="region of interest" description="Disordered" evidence="4">
    <location>
        <begin position="1552"/>
        <end position="1584"/>
    </location>
</feature>
<feature type="region of interest" description="Disordered" evidence="4">
    <location>
        <begin position="1746"/>
        <end position="1773"/>
    </location>
</feature>
<evidence type="ECO:0000259" key="6">
    <source>
        <dbReference type="PROSITE" id="PS50853"/>
    </source>
</evidence>